<proteinExistence type="predicted"/>
<protein>
    <submittedName>
        <fullName evidence="1">Uncharacterized protein</fullName>
    </submittedName>
</protein>
<keyword evidence="2" id="KW-1185">Reference proteome</keyword>
<evidence type="ECO:0000313" key="2">
    <source>
        <dbReference type="Proteomes" id="UP001519288"/>
    </source>
</evidence>
<dbReference type="EMBL" id="JAGGLD010000007">
    <property type="protein sequence ID" value="MBP2002304.1"/>
    <property type="molecule type" value="Genomic_DNA"/>
</dbReference>
<accession>A0ABS4JNV3</accession>
<sequence length="89" mass="10190">MNRLYYVYGVFLSKGSSVCFSNSIRKDTAETEVMKRLKQVLSKDRILKAIVAKINQKLVTRTVPPQAELSHISVDMKRRIISGKQSFRS</sequence>
<dbReference type="Proteomes" id="UP001519288">
    <property type="component" value="Unassembled WGS sequence"/>
</dbReference>
<evidence type="ECO:0000313" key="1">
    <source>
        <dbReference type="EMBL" id="MBP2002304.1"/>
    </source>
</evidence>
<reference evidence="1 2" key="1">
    <citation type="submission" date="2021-03" db="EMBL/GenBank/DDBJ databases">
        <title>Genomic Encyclopedia of Type Strains, Phase IV (KMG-IV): sequencing the most valuable type-strain genomes for metagenomic binning, comparative biology and taxonomic classification.</title>
        <authorList>
            <person name="Goeker M."/>
        </authorList>
    </citation>
    <scope>NUCLEOTIDE SEQUENCE [LARGE SCALE GENOMIC DNA]</scope>
    <source>
        <strain evidence="1 2">DSM 26806</strain>
    </source>
</reference>
<comment type="caution">
    <text evidence="1">The sequence shown here is derived from an EMBL/GenBank/DDBJ whole genome shotgun (WGS) entry which is preliminary data.</text>
</comment>
<gene>
    <name evidence="1" type="ORF">J2Z69_003376</name>
</gene>
<name>A0ABS4JNV3_9BACL</name>
<organism evidence="1 2">
    <name type="scientific">Paenibacillus shirakamiensis</name>
    <dbReference type="NCBI Taxonomy" id="1265935"/>
    <lineage>
        <taxon>Bacteria</taxon>
        <taxon>Bacillati</taxon>
        <taxon>Bacillota</taxon>
        <taxon>Bacilli</taxon>
        <taxon>Bacillales</taxon>
        <taxon>Paenibacillaceae</taxon>
        <taxon>Paenibacillus</taxon>
    </lineage>
</organism>